<keyword evidence="3" id="KW-0732">Signal</keyword>
<feature type="signal peptide" evidence="3">
    <location>
        <begin position="1"/>
        <end position="35"/>
    </location>
</feature>
<keyword evidence="2" id="KW-0812">Transmembrane</keyword>
<gene>
    <name evidence="4" type="ORF">ACFPWU_14875</name>
</gene>
<keyword evidence="2" id="KW-1133">Transmembrane helix</keyword>
<keyword evidence="5" id="KW-1185">Reference proteome</keyword>
<comment type="caution">
    <text evidence="4">The sequence shown here is derived from an EMBL/GenBank/DDBJ whole genome shotgun (WGS) entry which is preliminary data.</text>
</comment>
<feature type="chain" id="PRO_5046478769" description="TPM domain-containing protein" evidence="3">
    <location>
        <begin position="36"/>
        <end position="225"/>
    </location>
</feature>
<accession>A0ABW1R0V3</accession>
<feature type="compositionally biased region" description="Low complexity" evidence="1">
    <location>
        <begin position="65"/>
        <end position="86"/>
    </location>
</feature>
<reference evidence="5" key="1">
    <citation type="journal article" date="2019" name="Int. J. Syst. Evol. Microbiol.">
        <title>The Global Catalogue of Microorganisms (GCM) 10K type strain sequencing project: providing services to taxonomists for standard genome sequencing and annotation.</title>
        <authorList>
            <consortium name="The Broad Institute Genomics Platform"/>
            <consortium name="The Broad Institute Genome Sequencing Center for Infectious Disease"/>
            <person name="Wu L."/>
            <person name="Ma J."/>
        </authorList>
    </citation>
    <scope>NUCLEOTIDE SEQUENCE [LARGE SCALE GENOMIC DNA]</scope>
    <source>
        <strain evidence="5">DFY28</strain>
    </source>
</reference>
<sequence>MLHSTRPTTFRAAASAVVLAATAGIGLTLAAPAVAAPASSCTADSLNESLKAATTVVVATLTAEPAAEPSASPTAAPSASPSATPKGEPRAGAKAAAQPVDERLEVVASRLYKGTVTDPRLSVVARAGKEAYWSGASDQKLLLLIDADGRADRCNGSRVADAATMEKVQTKLGVGERLAVPLDEVERTQLATKAPQDFARLAAPGAAVVLLALLGLAVVSRVQKH</sequence>
<dbReference type="Proteomes" id="UP001596098">
    <property type="component" value="Unassembled WGS sequence"/>
</dbReference>
<protein>
    <recommendedName>
        <fullName evidence="6">TPM domain-containing protein</fullName>
    </recommendedName>
</protein>
<evidence type="ECO:0000256" key="2">
    <source>
        <dbReference type="SAM" id="Phobius"/>
    </source>
</evidence>
<evidence type="ECO:0008006" key="6">
    <source>
        <dbReference type="Google" id="ProtNLM"/>
    </source>
</evidence>
<feature type="region of interest" description="Disordered" evidence="1">
    <location>
        <begin position="65"/>
        <end position="99"/>
    </location>
</feature>
<name>A0ABW1R0V3_9ACTN</name>
<evidence type="ECO:0000313" key="5">
    <source>
        <dbReference type="Proteomes" id="UP001596098"/>
    </source>
</evidence>
<evidence type="ECO:0000256" key="1">
    <source>
        <dbReference type="SAM" id="MobiDB-lite"/>
    </source>
</evidence>
<dbReference type="RefSeq" id="WP_128221962.1">
    <property type="nucleotide sequence ID" value="NZ_CP034929.1"/>
</dbReference>
<dbReference type="EMBL" id="JBHSQI010000009">
    <property type="protein sequence ID" value="MFC6154948.1"/>
    <property type="molecule type" value="Genomic_DNA"/>
</dbReference>
<proteinExistence type="predicted"/>
<evidence type="ECO:0000313" key="4">
    <source>
        <dbReference type="EMBL" id="MFC6154948.1"/>
    </source>
</evidence>
<keyword evidence="2" id="KW-0472">Membrane</keyword>
<evidence type="ECO:0000256" key="3">
    <source>
        <dbReference type="SAM" id="SignalP"/>
    </source>
</evidence>
<organism evidence="4 5">
    <name type="scientific">Nocardioides yefusunii</name>
    <dbReference type="NCBI Taxonomy" id="2500546"/>
    <lineage>
        <taxon>Bacteria</taxon>
        <taxon>Bacillati</taxon>
        <taxon>Actinomycetota</taxon>
        <taxon>Actinomycetes</taxon>
        <taxon>Propionibacteriales</taxon>
        <taxon>Nocardioidaceae</taxon>
        <taxon>Nocardioides</taxon>
    </lineage>
</organism>
<feature type="transmembrane region" description="Helical" evidence="2">
    <location>
        <begin position="198"/>
        <end position="219"/>
    </location>
</feature>